<feature type="region of interest" description="Disordered" evidence="1">
    <location>
        <begin position="1"/>
        <end position="102"/>
    </location>
</feature>
<dbReference type="Proteomes" id="UP000241890">
    <property type="component" value="Unassembled WGS sequence"/>
</dbReference>
<name>A0A2R5G466_9STRA</name>
<evidence type="ECO:0000313" key="3">
    <source>
        <dbReference type="EMBL" id="GBG25822.1"/>
    </source>
</evidence>
<dbReference type="InterPro" id="IPR021139">
    <property type="entry name" value="NYN"/>
</dbReference>
<feature type="domain" description="NYN" evidence="2">
    <location>
        <begin position="245"/>
        <end position="391"/>
    </location>
</feature>
<organism evidence="3 4">
    <name type="scientific">Hondaea fermentalgiana</name>
    <dbReference type="NCBI Taxonomy" id="2315210"/>
    <lineage>
        <taxon>Eukaryota</taxon>
        <taxon>Sar</taxon>
        <taxon>Stramenopiles</taxon>
        <taxon>Bigyra</taxon>
        <taxon>Labyrinthulomycetes</taxon>
        <taxon>Thraustochytrida</taxon>
        <taxon>Thraustochytriidae</taxon>
        <taxon>Hondaea</taxon>
    </lineage>
</organism>
<feature type="compositionally biased region" description="Basic and acidic residues" evidence="1">
    <location>
        <begin position="72"/>
        <end position="81"/>
    </location>
</feature>
<evidence type="ECO:0000256" key="1">
    <source>
        <dbReference type="SAM" id="MobiDB-lite"/>
    </source>
</evidence>
<dbReference type="InParanoid" id="A0A2R5G466"/>
<feature type="compositionally biased region" description="Acidic residues" evidence="1">
    <location>
        <begin position="22"/>
        <end position="34"/>
    </location>
</feature>
<evidence type="ECO:0000313" key="4">
    <source>
        <dbReference type="Proteomes" id="UP000241890"/>
    </source>
</evidence>
<reference evidence="3 4" key="1">
    <citation type="submission" date="2017-12" db="EMBL/GenBank/DDBJ databases">
        <title>Sequencing, de novo assembly and annotation of complete genome of a new Thraustochytrid species, strain FCC1311.</title>
        <authorList>
            <person name="Sedici K."/>
            <person name="Godart F."/>
            <person name="Aiese Cigliano R."/>
            <person name="Sanseverino W."/>
            <person name="Barakat M."/>
            <person name="Ortet P."/>
            <person name="Marechal E."/>
            <person name="Cagnac O."/>
            <person name="Amato A."/>
        </authorList>
    </citation>
    <scope>NUCLEOTIDE SEQUENCE [LARGE SCALE GENOMIC DNA]</scope>
</reference>
<dbReference type="GO" id="GO:0004540">
    <property type="term" value="F:RNA nuclease activity"/>
    <property type="evidence" value="ECO:0007669"/>
    <property type="project" value="InterPro"/>
</dbReference>
<feature type="compositionally biased region" description="Basic and acidic residues" evidence="1">
    <location>
        <begin position="35"/>
        <end position="44"/>
    </location>
</feature>
<sequence>MAEAGLPNIDTSLAWSAPWASDGEEDEVEGDDYELCAHENDHLDSSSNGAAAVKSDEGDDGVDDESESAGNDVHREHHSPQIKEAANGHSFPGAHGEGPDFDEHALDAIRRDLKVDQGNTSIAQLLRRFRKEAPVARTERADITNLFWWSDVKKTSQAVPRASGVTLSQQENSQSPALREKRRSPPRLLDPQSLEVQVQANEPSVATSPAQTSPLDIGHRSLSFDSQSRRALDHGSSKEGKRRKRVRVLWDIENVHVPHNLPAFEVARALSHKAEELAKVLWGNDVDIHADGPLSRIFCFYDPFKKTLSRVDRKELVSAFVTLVDIGKDKAGMADLLIVQELNMIMQDFPASEVLIILVSGDTDFVPTIRNAAYQGYNVACLGSFKDAKSTAYRVYREFAWKVLDWESILTHVQPTVTIPKTPRRGNSKKSPTKKEHDAVEALGLSQTPTRKEANGEPQKSKVSPQESPVTEPFTVEAGSQTPQGEIENRRHVSSDAAIADAALQTEEDTARGESVAQLRAELLQRLRMKPAVASSKKWMKDEQTRAMEFTVLENIRALQRKVELEIESIRARRAR</sequence>
<gene>
    <name evidence="3" type="ORF">FCC1311_020412</name>
</gene>
<feature type="compositionally biased region" description="Basic residues" evidence="1">
    <location>
        <begin position="422"/>
        <end position="432"/>
    </location>
</feature>
<feature type="compositionally biased region" description="Acidic residues" evidence="1">
    <location>
        <begin position="57"/>
        <end position="67"/>
    </location>
</feature>
<feature type="compositionally biased region" description="Polar residues" evidence="1">
    <location>
        <begin position="194"/>
        <end position="214"/>
    </location>
</feature>
<dbReference type="EMBL" id="BEYU01000016">
    <property type="protein sequence ID" value="GBG25822.1"/>
    <property type="molecule type" value="Genomic_DNA"/>
</dbReference>
<protein>
    <recommendedName>
        <fullName evidence="2">NYN domain-containing protein</fullName>
    </recommendedName>
</protein>
<feature type="region of interest" description="Disordered" evidence="1">
    <location>
        <begin position="160"/>
        <end position="220"/>
    </location>
</feature>
<dbReference type="AlphaFoldDB" id="A0A2R5G466"/>
<dbReference type="OrthoDB" id="203339at2759"/>
<comment type="caution">
    <text evidence="3">The sequence shown here is derived from an EMBL/GenBank/DDBJ whole genome shotgun (WGS) entry which is preliminary data.</text>
</comment>
<dbReference type="Pfam" id="PF01936">
    <property type="entry name" value="NYN"/>
    <property type="match status" value="1"/>
</dbReference>
<keyword evidence="4" id="KW-1185">Reference proteome</keyword>
<dbReference type="Gene3D" id="3.40.50.1010">
    <property type="entry name" value="5'-nuclease"/>
    <property type="match status" value="1"/>
</dbReference>
<feature type="compositionally biased region" description="Polar residues" evidence="1">
    <location>
        <begin position="165"/>
        <end position="176"/>
    </location>
</feature>
<proteinExistence type="predicted"/>
<accession>A0A2R5G466</accession>
<feature type="region of interest" description="Disordered" evidence="1">
    <location>
        <begin position="417"/>
        <end position="492"/>
    </location>
</feature>
<evidence type="ECO:0000259" key="2">
    <source>
        <dbReference type="Pfam" id="PF01936"/>
    </source>
</evidence>